<evidence type="ECO:0000256" key="1">
    <source>
        <dbReference type="SAM" id="Coils"/>
    </source>
</evidence>
<feature type="coiled-coil region" evidence="1">
    <location>
        <begin position="325"/>
        <end position="359"/>
    </location>
</feature>
<feature type="compositionally biased region" description="Acidic residues" evidence="2">
    <location>
        <begin position="60"/>
        <end position="78"/>
    </location>
</feature>
<dbReference type="HOGENOM" id="CLU_659123_0_0_1"/>
<accession>B2VRP5</accession>
<evidence type="ECO:0000313" key="4">
    <source>
        <dbReference type="Proteomes" id="UP000001471"/>
    </source>
</evidence>
<gene>
    <name evidence="3" type="ORF">PTRG_00157</name>
</gene>
<feature type="region of interest" description="Disordered" evidence="2">
    <location>
        <begin position="26"/>
        <end position="124"/>
    </location>
</feature>
<evidence type="ECO:0000256" key="2">
    <source>
        <dbReference type="SAM" id="MobiDB-lite"/>
    </source>
</evidence>
<dbReference type="EMBL" id="DS231615">
    <property type="protein sequence ID" value="EDU39595.1"/>
    <property type="molecule type" value="Genomic_DNA"/>
</dbReference>
<dbReference type="InParanoid" id="B2VRP5"/>
<name>B2VRP5_PYRTR</name>
<protein>
    <submittedName>
        <fullName evidence="3">Uncharacterized protein</fullName>
    </submittedName>
</protein>
<proteinExistence type="predicted"/>
<feature type="compositionally biased region" description="Low complexity" evidence="2">
    <location>
        <begin position="46"/>
        <end position="59"/>
    </location>
</feature>
<reference evidence="4" key="1">
    <citation type="journal article" date="2013" name="G3 (Bethesda)">
        <title>Comparative genomics of a plant-pathogenic fungus, Pyrenophora tritici-repentis, reveals transduplication and the impact of repeat elements on pathogenicity and population divergence.</title>
        <authorList>
            <person name="Manning V.A."/>
            <person name="Pandelova I."/>
            <person name="Dhillon B."/>
            <person name="Wilhelm L.J."/>
            <person name="Goodwin S.B."/>
            <person name="Berlin A.M."/>
            <person name="Figueroa M."/>
            <person name="Freitag M."/>
            <person name="Hane J.K."/>
            <person name="Henrissat B."/>
            <person name="Holman W.H."/>
            <person name="Kodira C.D."/>
            <person name="Martin J."/>
            <person name="Oliver R.P."/>
            <person name="Robbertse B."/>
            <person name="Schackwitz W."/>
            <person name="Schwartz D.C."/>
            <person name="Spatafora J.W."/>
            <person name="Turgeon B.G."/>
            <person name="Yandava C."/>
            <person name="Young S."/>
            <person name="Zhou S."/>
            <person name="Zeng Q."/>
            <person name="Grigoriev I.V."/>
            <person name="Ma L.-J."/>
            <person name="Ciuffetti L.M."/>
        </authorList>
    </citation>
    <scope>NUCLEOTIDE SEQUENCE [LARGE SCALE GENOMIC DNA]</scope>
    <source>
        <strain evidence="4">Pt-1C-BFP</strain>
    </source>
</reference>
<dbReference type="AlphaFoldDB" id="B2VRP5"/>
<organism evidence="3 4">
    <name type="scientific">Pyrenophora tritici-repentis (strain Pt-1C-BFP)</name>
    <name type="common">Wheat tan spot fungus</name>
    <name type="synonym">Drechslera tritici-repentis</name>
    <dbReference type="NCBI Taxonomy" id="426418"/>
    <lineage>
        <taxon>Eukaryota</taxon>
        <taxon>Fungi</taxon>
        <taxon>Dikarya</taxon>
        <taxon>Ascomycota</taxon>
        <taxon>Pezizomycotina</taxon>
        <taxon>Dothideomycetes</taxon>
        <taxon>Pleosporomycetidae</taxon>
        <taxon>Pleosporales</taxon>
        <taxon>Pleosporineae</taxon>
        <taxon>Pleosporaceae</taxon>
        <taxon>Pyrenophora</taxon>
    </lineage>
</organism>
<dbReference type="OrthoDB" id="10411055at2759"/>
<sequence length="417" mass="46714">MSTSKSSWLDSYRLQITDNIEARAQWHVPENARNPLRQPPANYKVTASSSGDASDNNTDSNDDEGEADSEADSDDDDASSTPQKPVAKRLKTNPPPEPLASTTSSSKKPVTKNFAKSIPSWSDDGQAVDALDQVAQEIKQLSGNLGNLRVQVAGSCGQNHVLAQQLHTLQTQSTEDAKVAKLATEVAGRTAHMAADKTSEKLRIQEAENQRLREKVLESNTSRKYEFSIKQIQEVQIVELKSTIADMQKAEKAREQEASRDYRAKVDDMNTLQNAHALEAEQHLDTVRENAQEIYGLKLEVTMIDFYKQAAASEKKYAKTLKDALQDQTDHVATQKDAVKKLEAEILAKDQKIKECMEVEARLSEELQKEKKAAMSDVLYHLNDYQGEDLPTDMNTYLLLSYIRYLFCCFFAYLDKS</sequence>
<evidence type="ECO:0000313" key="3">
    <source>
        <dbReference type="EMBL" id="EDU39595.1"/>
    </source>
</evidence>
<keyword evidence="1" id="KW-0175">Coiled coil</keyword>
<dbReference type="Proteomes" id="UP000001471">
    <property type="component" value="Unassembled WGS sequence"/>
</dbReference>